<dbReference type="NCBIfam" id="NF002348">
    <property type="entry name" value="PRK01310.1"/>
    <property type="match status" value="1"/>
</dbReference>
<evidence type="ECO:0000313" key="3">
    <source>
        <dbReference type="EMBL" id="CAM77297.1"/>
    </source>
</evidence>
<dbReference type="AlphaFoldDB" id="A4U340"/>
<proteinExistence type="inferred from homology"/>
<gene>
    <name evidence="3" type="ORF">MGR_2483</name>
</gene>
<evidence type="ECO:0000256" key="1">
    <source>
        <dbReference type="ARBA" id="ARBA00010364"/>
    </source>
</evidence>
<protein>
    <recommendedName>
        <fullName evidence="2">UPF0235 protein MGR_2483</fullName>
    </recommendedName>
</protein>
<sequence length="107" mass="11462">MSQVPYSVTAQGLRVFIRLTPKGSRNKIDGLAAEADGGMVLKASVTAVPEDGKANAALIKMLAKEWRVAKSDFEIVAGATDRRKTVLISGDGAEMAARLDQWMAKRS</sequence>
<dbReference type="HAMAP" id="MF_00634">
    <property type="entry name" value="UPF0235"/>
    <property type="match status" value="1"/>
</dbReference>
<dbReference type="InterPro" id="IPR003746">
    <property type="entry name" value="DUF167"/>
</dbReference>
<dbReference type="SMART" id="SM01152">
    <property type="entry name" value="DUF167"/>
    <property type="match status" value="1"/>
</dbReference>
<dbReference type="SUPFAM" id="SSF69786">
    <property type="entry name" value="YggU-like"/>
    <property type="match status" value="1"/>
</dbReference>
<dbReference type="NCBIfam" id="TIGR00251">
    <property type="entry name" value="DUF167 family protein"/>
    <property type="match status" value="1"/>
</dbReference>
<accession>A4U340</accession>
<dbReference type="RefSeq" id="WP_024081169.1">
    <property type="nucleotide sequence ID" value="NZ_CP027527.1"/>
</dbReference>
<reference evidence="3" key="1">
    <citation type="journal article" date="2007" name="J. Bacteriol.">
        <title>Comparative genome analysis of four magnetotactic bacteria reveals a complex set of group-specific genes implicated in magnetosome biomineralization and function.</title>
        <authorList>
            <person name="Richter M."/>
            <person name="Kube M."/>
            <person name="Bazylinski D.A."/>
            <person name="Lombardot T."/>
            <person name="Gloeckner F.O."/>
            <person name="Reinhardt R."/>
            <person name="Schueler D."/>
        </authorList>
    </citation>
    <scope>NUCLEOTIDE SEQUENCE</scope>
    <source>
        <strain evidence="3">MSR-1</strain>
    </source>
</reference>
<dbReference type="InterPro" id="IPR036591">
    <property type="entry name" value="YggU-like_sf"/>
</dbReference>
<evidence type="ECO:0000256" key="2">
    <source>
        <dbReference type="HAMAP-Rule" id="MF_00634"/>
    </source>
</evidence>
<dbReference type="Pfam" id="PF02594">
    <property type="entry name" value="DUF167"/>
    <property type="match status" value="1"/>
</dbReference>
<organism evidence="3">
    <name type="scientific">Magnetospirillum gryphiswaldense</name>
    <dbReference type="NCBI Taxonomy" id="55518"/>
    <lineage>
        <taxon>Bacteria</taxon>
        <taxon>Pseudomonadati</taxon>
        <taxon>Pseudomonadota</taxon>
        <taxon>Alphaproteobacteria</taxon>
        <taxon>Rhodospirillales</taxon>
        <taxon>Rhodospirillaceae</taxon>
        <taxon>Magnetospirillum</taxon>
    </lineage>
</organism>
<dbReference type="Gene3D" id="3.30.1200.10">
    <property type="entry name" value="YggU-like"/>
    <property type="match status" value="1"/>
</dbReference>
<name>A4U340_9PROT</name>
<dbReference type="EMBL" id="CU459003">
    <property type="protein sequence ID" value="CAM77297.1"/>
    <property type="molecule type" value="Genomic_DNA"/>
</dbReference>
<comment type="similarity">
    <text evidence="1 2">Belongs to the UPF0235 family.</text>
</comment>